<dbReference type="HOGENOM" id="CLU_009683_3_0_1"/>
<name>A0A086J1F6_NEMA1</name>
<sequence length="908" mass="106352">MTRSNTLRRENQRYSTKVYSFVIWIKAAVLISVLIMSTHRAYMTLNEIEATLQFEIKKDYSAVKINPEGSLNFLRGYIYQKMECMYNKRFFAPQINTDYLLKNEVIDWGYIQYKYTRDTQMDEAYKALSSSEMDVYNEKYHNNLIELFPSPTGDITIETRVNQSFIQFLRAKTTEKHSLQILAMLLLFSEGVDIPIEFTQSALKVYNPNREKGIYFEVPTEIEWLCAKTGEVEKLEQKKVIRMISFFKENATNSKVLSLMLDKCSQEEVATGKFLDSPRFLIQSYIFGFIDTTERATEFIQTVHTMTEKYAPKTEAPSKGDSVYDRLFKPASTETGTDCMALMKRTHEIVNMYRDFPFLDSTELPSYTYVPWRDPMTKQFSTDPLEDYSNGVERMILSLFCCLAYDPEEKNYRTDHMGNVSEELKEFFAPGENKSFDTTKAEFQKKWSKVVACLDEPRIAYCRNRNKLDIGLINMLMVIAEIVNISKKEKDKIFGFEERLKEKREKEEEDEEEDDGLYNSIREYTKELLKRLSNIEIVDVEFFALESYKCNNGRYDISGHITISFETSDIKNEIVLEISKTHATIGIKPAVMNIWDNRMSKLKGVADSCKNRTEFIENLFAAYVDYEVRKLDTLENNREFIKAQVRKTIENKFTDINRLLLVKKISDLDYKAELIDRSIVYTLNQKLSPEHPLVRFTSNIIGSTKLDNRDIAEKILPVTICAGLLNKKSENPSYPNINLEKDRYRRIKDNIKYFGIFEYVLECDISIFIVWMKYFIDNCDLNEEGIYKSLHLSFVDKFCIYIFKDQNMEWSNIVDKTITRDYPEKKDAILNHLHYSWFLYLILENISAIELIKANFDAIQNPNYIPATFKYDDEKKIAQILTGLKGQLCTSEGSTAKFYQLMRQYNPI</sequence>
<dbReference type="Proteomes" id="UP000054524">
    <property type="component" value="Unassembled WGS sequence"/>
</dbReference>
<gene>
    <name evidence="2" type="ORF">NESG_01964</name>
</gene>
<dbReference type="RefSeq" id="XP_052904529.1">
    <property type="nucleotide sequence ID" value="XM_053049579.1"/>
</dbReference>
<keyword evidence="1" id="KW-0812">Transmembrane</keyword>
<feature type="transmembrane region" description="Helical" evidence="1">
    <location>
        <begin position="21"/>
        <end position="42"/>
    </location>
</feature>
<dbReference type="AlphaFoldDB" id="A0A086J1F6"/>
<dbReference type="EMBL" id="AKIJ01000004">
    <property type="protein sequence ID" value="KFG25974.1"/>
    <property type="molecule type" value="Genomic_DNA"/>
</dbReference>
<organism evidence="2 3">
    <name type="scientific">Nematocida ausubeli (strain ATCC PRA-371 / ERTm2)</name>
    <name type="common">Nematode killer fungus</name>
    <dbReference type="NCBI Taxonomy" id="1913371"/>
    <lineage>
        <taxon>Eukaryota</taxon>
        <taxon>Fungi</taxon>
        <taxon>Fungi incertae sedis</taxon>
        <taxon>Microsporidia</taxon>
        <taxon>Nematocida</taxon>
    </lineage>
</organism>
<keyword evidence="3" id="KW-1185">Reference proteome</keyword>
<keyword evidence="1" id="KW-0472">Membrane</keyword>
<proteinExistence type="predicted"/>
<evidence type="ECO:0000313" key="2">
    <source>
        <dbReference type="EMBL" id="KFG25974.1"/>
    </source>
</evidence>
<accession>A0A086J1F6</accession>
<reference evidence="2 3" key="1">
    <citation type="journal article" date="2014" name="Genome Announc.">
        <title>Genome Sequence of the Microsporidian Species Nematocida sp1 Strain ERTm6 (ATCC PRA-372).</title>
        <authorList>
            <person name="Bakowski M.A."/>
            <person name="Priest M."/>
            <person name="Young S."/>
            <person name="Cuomo C.A."/>
            <person name="Troemel E.R."/>
        </authorList>
    </citation>
    <scope>NUCLEOTIDE SEQUENCE [LARGE SCALE GENOMIC DNA]</scope>
    <source>
        <strain evidence="2 3">ERTm6</strain>
    </source>
</reference>
<evidence type="ECO:0000256" key="1">
    <source>
        <dbReference type="SAM" id="Phobius"/>
    </source>
</evidence>
<evidence type="ECO:0000313" key="3">
    <source>
        <dbReference type="Proteomes" id="UP000054524"/>
    </source>
</evidence>
<comment type="caution">
    <text evidence="2">The sequence shown here is derived from an EMBL/GenBank/DDBJ whole genome shotgun (WGS) entry which is preliminary data.</text>
</comment>
<protein>
    <submittedName>
        <fullName evidence="2">Uncharacterized protein</fullName>
    </submittedName>
</protein>
<keyword evidence="1" id="KW-1133">Transmembrane helix</keyword>
<dbReference type="GeneID" id="77676937"/>